<evidence type="ECO:0000313" key="1">
    <source>
        <dbReference type="EMBL" id="KAG2331659.1"/>
    </source>
</evidence>
<protein>
    <submittedName>
        <fullName evidence="1">Uncharacterized protein</fullName>
    </submittedName>
</protein>
<gene>
    <name evidence="1" type="ORF">Bca52824_002839</name>
</gene>
<accession>A0A8X8BAX4</accession>
<comment type="caution">
    <text evidence="1">The sequence shown here is derived from an EMBL/GenBank/DDBJ whole genome shotgun (WGS) entry which is preliminary data.</text>
</comment>
<dbReference type="AlphaFoldDB" id="A0A8X8BAX4"/>
<dbReference type="Proteomes" id="UP000886595">
    <property type="component" value="Unassembled WGS sequence"/>
</dbReference>
<sequence>MLNVSAVAIRVGKLREERTESTTESRSSSSAAENFVAALLALSHESLRFKKIAKEASTVEDLEMDFRERLPTFHQSTEGRSKLLHPLTRTISFSKMECLQGMGKARSIIGVGGEIAKRIRVVNEPLESISSDLGFSGHTLAEGIGS</sequence>
<evidence type="ECO:0000313" key="2">
    <source>
        <dbReference type="Proteomes" id="UP000886595"/>
    </source>
</evidence>
<proteinExistence type="predicted"/>
<dbReference type="OrthoDB" id="1719560at2759"/>
<organism evidence="1 2">
    <name type="scientific">Brassica carinata</name>
    <name type="common">Ethiopian mustard</name>
    <name type="synonym">Abyssinian cabbage</name>
    <dbReference type="NCBI Taxonomy" id="52824"/>
    <lineage>
        <taxon>Eukaryota</taxon>
        <taxon>Viridiplantae</taxon>
        <taxon>Streptophyta</taxon>
        <taxon>Embryophyta</taxon>
        <taxon>Tracheophyta</taxon>
        <taxon>Spermatophyta</taxon>
        <taxon>Magnoliopsida</taxon>
        <taxon>eudicotyledons</taxon>
        <taxon>Gunneridae</taxon>
        <taxon>Pentapetalae</taxon>
        <taxon>rosids</taxon>
        <taxon>malvids</taxon>
        <taxon>Brassicales</taxon>
        <taxon>Brassicaceae</taxon>
        <taxon>Brassiceae</taxon>
        <taxon>Brassica</taxon>
    </lineage>
</organism>
<dbReference type="EMBL" id="JAAMPC010000001">
    <property type="protein sequence ID" value="KAG2331659.1"/>
    <property type="molecule type" value="Genomic_DNA"/>
</dbReference>
<name>A0A8X8BAX4_BRACI</name>
<keyword evidence="2" id="KW-1185">Reference proteome</keyword>
<reference evidence="1 2" key="1">
    <citation type="submission" date="2020-02" db="EMBL/GenBank/DDBJ databases">
        <authorList>
            <person name="Ma Q."/>
            <person name="Huang Y."/>
            <person name="Song X."/>
            <person name="Pei D."/>
        </authorList>
    </citation>
    <scope>NUCLEOTIDE SEQUENCE [LARGE SCALE GENOMIC DNA]</scope>
    <source>
        <strain evidence="1">Sxm20200214</strain>
        <tissue evidence="1">Leaf</tissue>
    </source>
</reference>